<name>B2A4T7_NATTJ</name>
<dbReference type="EMBL" id="CP001034">
    <property type="protein sequence ID" value="ACB83859.1"/>
    <property type="molecule type" value="Genomic_DNA"/>
</dbReference>
<evidence type="ECO:0000313" key="1">
    <source>
        <dbReference type="EMBL" id="ACB83859.1"/>
    </source>
</evidence>
<evidence type="ECO:0000313" key="2">
    <source>
        <dbReference type="Proteomes" id="UP000001683"/>
    </source>
</evidence>
<dbReference type="KEGG" id="nth:Nther_0261"/>
<reference evidence="1 2" key="1">
    <citation type="submission" date="2008-04" db="EMBL/GenBank/DDBJ databases">
        <title>Complete sequence of chromosome of Natranaerobius thermophilus JW/NM-WN-LF.</title>
        <authorList>
            <consortium name="US DOE Joint Genome Institute"/>
            <person name="Copeland A."/>
            <person name="Lucas S."/>
            <person name="Lapidus A."/>
            <person name="Glavina del Rio T."/>
            <person name="Dalin E."/>
            <person name="Tice H."/>
            <person name="Bruce D."/>
            <person name="Goodwin L."/>
            <person name="Pitluck S."/>
            <person name="Chertkov O."/>
            <person name="Brettin T."/>
            <person name="Detter J.C."/>
            <person name="Han C."/>
            <person name="Kuske C.R."/>
            <person name="Schmutz J."/>
            <person name="Larimer F."/>
            <person name="Land M."/>
            <person name="Hauser L."/>
            <person name="Kyrpides N."/>
            <person name="Lykidis A."/>
            <person name="Mesbah N.M."/>
            <person name="Wiegel J."/>
        </authorList>
    </citation>
    <scope>NUCLEOTIDE SEQUENCE [LARGE SCALE GENOMIC DNA]</scope>
    <source>
        <strain evidence="2">ATCC BAA-1301 / DSM 18059 / JW/NM-WN-LF</strain>
    </source>
</reference>
<protein>
    <submittedName>
        <fullName evidence="1">Uncharacterized protein</fullName>
    </submittedName>
</protein>
<dbReference type="RefSeq" id="WP_012446747.1">
    <property type="nucleotide sequence ID" value="NC_010718.1"/>
</dbReference>
<reference evidence="1 2" key="2">
    <citation type="journal article" date="2011" name="J. Bacteriol.">
        <title>Complete genome sequence of the anaerobic, halophilic alkalithermophile Natranaerobius thermophilus JW/NM-WN-LF.</title>
        <authorList>
            <person name="Zhao B."/>
            <person name="Mesbah N.M."/>
            <person name="Dalin E."/>
            <person name="Goodwin L."/>
            <person name="Nolan M."/>
            <person name="Pitluck S."/>
            <person name="Chertkov O."/>
            <person name="Brettin T.S."/>
            <person name="Han J."/>
            <person name="Larimer F.W."/>
            <person name="Land M.L."/>
            <person name="Hauser L."/>
            <person name="Kyrpides N."/>
            <person name="Wiegel J."/>
        </authorList>
    </citation>
    <scope>NUCLEOTIDE SEQUENCE [LARGE SCALE GENOMIC DNA]</scope>
    <source>
        <strain evidence="2">ATCC BAA-1301 / DSM 18059 / JW/NM-WN-LF</strain>
    </source>
</reference>
<dbReference type="HOGENOM" id="CLU_1354145_0_0_9"/>
<dbReference type="Proteomes" id="UP000001683">
    <property type="component" value="Chromosome"/>
</dbReference>
<dbReference type="InParanoid" id="B2A4T7"/>
<keyword evidence="2" id="KW-1185">Reference proteome</keyword>
<dbReference type="eggNOG" id="ENOG5032V52">
    <property type="taxonomic scope" value="Bacteria"/>
</dbReference>
<dbReference type="STRING" id="457570.Nther_0261"/>
<organism evidence="1 2">
    <name type="scientific">Natranaerobius thermophilus (strain ATCC BAA-1301 / DSM 18059 / JW/NM-WN-LF)</name>
    <dbReference type="NCBI Taxonomy" id="457570"/>
    <lineage>
        <taxon>Bacteria</taxon>
        <taxon>Bacillati</taxon>
        <taxon>Bacillota</taxon>
        <taxon>Clostridia</taxon>
        <taxon>Natranaerobiales</taxon>
        <taxon>Natranaerobiaceae</taxon>
        <taxon>Natranaerobius</taxon>
    </lineage>
</organism>
<gene>
    <name evidence="1" type="ordered locus">Nther_0261</name>
</gene>
<accession>B2A4T7</accession>
<dbReference type="AlphaFoldDB" id="B2A4T7"/>
<sequence>MIIFSVGCNDEDHDADKKINISQNTDSKYEKTFENLSLGRLFDFNFKLPNPDESWIEIWVEGYKEGEPVEPFPLAKLSYGLGPSEEAEGNLGAGFLELDSDNPQIFIYSKGAQSKPVDIDNDLFSDINAKSWDYAIDDEEVGLNFGEEKVLAVYRLGKDSMRASYDYQDSDELDKMIKEDAVVFVMKIVVEEREDL</sequence>
<proteinExistence type="predicted"/>